<dbReference type="OrthoDB" id="343623at2759"/>
<evidence type="ECO:0000256" key="7">
    <source>
        <dbReference type="ARBA" id="ARBA00023242"/>
    </source>
</evidence>
<sequence length="419" mass="48042">MGRENTVEEALNLLRSRLCNPSFVFKPLSDSPDSNYSKLKFIISSSVTEACNNSILLLGPRGSGKIAVLELVLKDLLVEFPDLISVIKLSGLLHSDDNCAFKEISRQLCAEHQLLFSKMASFDDNSQFMIAMLRECGLAHKTIIFVLDEFDLFAQGKQRVLYSLLDAMQSVTSQAVVIGVSCRLDADQLLEKRVRSRFSHRKLLFLPPSKEDLQRLLEHILSLPVDSTISHDYAVEFNAKLQNMLADEKFKQIIITYMDSDATVNHLMRFLFRAVSYMELGSGYLSLENFKTALSNIQRQPKLECIKDCSILELHILVCMKRLEVKEQNSYNFNSVMKEYKSIRASFQISEYYAWSICLRAFEHLLQRELICFTDNRGQNQSVEFRPVKLLISSHELQQGLKSYRSCPAILFKLMDREV</sequence>
<dbReference type="SUPFAM" id="SSF52540">
    <property type="entry name" value="P-loop containing nucleoside triphosphate hydrolases"/>
    <property type="match status" value="1"/>
</dbReference>
<keyword evidence="4" id="KW-0547">Nucleotide-binding</keyword>
<evidence type="ECO:0000256" key="6">
    <source>
        <dbReference type="ARBA" id="ARBA00023125"/>
    </source>
</evidence>
<dbReference type="Pfam" id="PF14629">
    <property type="entry name" value="ORC4_C"/>
    <property type="match status" value="1"/>
</dbReference>
<dbReference type="GO" id="GO:0003688">
    <property type="term" value="F:DNA replication origin binding"/>
    <property type="evidence" value="ECO:0007669"/>
    <property type="project" value="TreeGrafter"/>
</dbReference>
<dbReference type="InterPro" id="IPR027417">
    <property type="entry name" value="P-loop_NTPase"/>
</dbReference>
<gene>
    <name evidence="13" type="ORF">CMV_029576</name>
</gene>
<evidence type="ECO:0000256" key="4">
    <source>
        <dbReference type="ARBA" id="ARBA00022741"/>
    </source>
</evidence>
<keyword evidence="6 10" id="KW-0238">DNA-binding</keyword>
<keyword evidence="7 10" id="KW-0539">Nucleus</keyword>
<reference evidence="13" key="1">
    <citation type="submission" date="2020-03" db="EMBL/GenBank/DDBJ databases">
        <title>Castanea mollissima Vanexum genome sequencing.</title>
        <authorList>
            <person name="Staton M."/>
        </authorList>
    </citation>
    <scope>NUCLEOTIDE SEQUENCE</scope>
    <source>
        <tissue evidence="13">Leaf</tissue>
    </source>
</reference>
<name>A0A8J4Q6G4_9ROSI</name>
<feature type="domain" description="ATPase AAA-type core" evidence="11">
    <location>
        <begin position="55"/>
        <end position="201"/>
    </location>
</feature>
<evidence type="ECO:0000259" key="12">
    <source>
        <dbReference type="Pfam" id="PF14629"/>
    </source>
</evidence>
<keyword evidence="5" id="KW-0067">ATP-binding</keyword>
<dbReference type="Pfam" id="PF00004">
    <property type="entry name" value="AAA"/>
    <property type="match status" value="1"/>
</dbReference>
<dbReference type="Gene3D" id="3.40.50.300">
    <property type="entry name" value="P-loop containing nucleotide triphosphate hydrolases"/>
    <property type="match status" value="1"/>
</dbReference>
<dbReference type="FunFam" id="3.40.50.300:FF:001041">
    <property type="entry name" value="Origin of replication complex subunit 4"/>
    <property type="match status" value="1"/>
</dbReference>
<comment type="similarity">
    <text evidence="2 10">Belongs to the ORC4 family.</text>
</comment>
<evidence type="ECO:0000256" key="5">
    <source>
        <dbReference type="ARBA" id="ARBA00022840"/>
    </source>
</evidence>
<keyword evidence="14" id="KW-1185">Reference proteome</keyword>
<comment type="subcellular location">
    <subcellularLocation>
        <location evidence="1 10">Nucleus</location>
    </subcellularLocation>
</comment>
<evidence type="ECO:0000313" key="13">
    <source>
        <dbReference type="EMBL" id="KAF3943908.1"/>
    </source>
</evidence>
<organism evidence="13 14">
    <name type="scientific">Castanea mollissima</name>
    <name type="common">Chinese chestnut</name>
    <dbReference type="NCBI Taxonomy" id="60419"/>
    <lineage>
        <taxon>Eukaryota</taxon>
        <taxon>Viridiplantae</taxon>
        <taxon>Streptophyta</taxon>
        <taxon>Embryophyta</taxon>
        <taxon>Tracheophyta</taxon>
        <taxon>Spermatophyta</taxon>
        <taxon>Magnoliopsida</taxon>
        <taxon>eudicotyledons</taxon>
        <taxon>Gunneridae</taxon>
        <taxon>Pentapetalae</taxon>
        <taxon>rosids</taxon>
        <taxon>fabids</taxon>
        <taxon>Fagales</taxon>
        <taxon>Fagaceae</taxon>
        <taxon>Castanea</taxon>
    </lineage>
</organism>
<proteinExistence type="inferred from homology"/>
<keyword evidence="3 10" id="KW-0235">DNA replication</keyword>
<feature type="domain" description="Origin recognition complex subunit 4 C-terminal" evidence="12">
    <location>
        <begin position="216"/>
        <end position="400"/>
    </location>
</feature>
<dbReference type="PANTHER" id="PTHR12087">
    <property type="entry name" value="ORIGIN RECOGNITION COMPLEX SUBUNIT 4"/>
    <property type="match status" value="1"/>
</dbReference>
<dbReference type="PANTHER" id="PTHR12087:SF0">
    <property type="entry name" value="ORIGIN RECOGNITION COMPLEX SUBUNIT 4"/>
    <property type="match status" value="1"/>
</dbReference>
<comment type="function">
    <text evidence="8">Component of the origin recognition complex (ORC) that binds origins of replication. DNA-binding is ATP-dependent. The specific DNA sequences that define origins of replication have not been identified yet. ORC is required to assemble the pre-replication complex necessary to initiate DNA replication.</text>
</comment>
<protein>
    <recommendedName>
        <fullName evidence="9 10">Origin of replication complex subunit 4</fullName>
    </recommendedName>
</protein>
<dbReference type="Proteomes" id="UP000737018">
    <property type="component" value="Unassembled WGS sequence"/>
</dbReference>
<evidence type="ECO:0000256" key="2">
    <source>
        <dbReference type="ARBA" id="ARBA00005334"/>
    </source>
</evidence>
<accession>A0A8J4Q6G4</accession>
<dbReference type="InterPro" id="IPR016527">
    <property type="entry name" value="ORC4"/>
</dbReference>
<evidence type="ECO:0000256" key="3">
    <source>
        <dbReference type="ARBA" id="ARBA00022705"/>
    </source>
</evidence>
<evidence type="ECO:0000256" key="1">
    <source>
        <dbReference type="ARBA" id="ARBA00004123"/>
    </source>
</evidence>
<evidence type="ECO:0000259" key="11">
    <source>
        <dbReference type="Pfam" id="PF00004"/>
    </source>
</evidence>
<dbReference type="PIRSF" id="PIRSF007858">
    <property type="entry name" value="ORC4"/>
    <property type="match status" value="1"/>
</dbReference>
<evidence type="ECO:0000313" key="14">
    <source>
        <dbReference type="Proteomes" id="UP000737018"/>
    </source>
</evidence>
<dbReference type="GO" id="GO:0005524">
    <property type="term" value="F:ATP binding"/>
    <property type="evidence" value="ECO:0007669"/>
    <property type="project" value="UniProtKB-KW"/>
</dbReference>
<dbReference type="GO" id="GO:0005664">
    <property type="term" value="C:nuclear origin of replication recognition complex"/>
    <property type="evidence" value="ECO:0007669"/>
    <property type="project" value="TreeGrafter"/>
</dbReference>
<dbReference type="GO" id="GO:0016887">
    <property type="term" value="F:ATP hydrolysis activity"/>
    <property type="evidence" value="ECO:0007669"/>
    <property type="project" value="InterPro"/>
</dbReference>
<evidence type="ECO:0000256" key="8">
    <source>
        <dbReference type="ARBA" id="ARBA00057448"/>
    </source>
</evidence>
<evidence type="ECO:0000256" key="9">
    <source>
        <dbReference type="ARBA" id="ARBA00073314"/>
    </source>
</evidence>
<dbReference type="AlphaFoldDB" id="A0A8J4Q6G4"/>
<dbReference type="GO" id="GO:0006270">
    <property type="term" value="P:DNA replication initiation"/>
    <property type="evidence" value="ECO:0007669"/>
    <property type="project" value="TreeGrafter"/>
</dbReference>
<dbReference type="EMBL" id="JRKL02012743">
    <property type="protein sequence ID" value="KAF3943908.1"/>
    <property type="molecule type" value="Genomic_DNA"/>
</dbReference>
<evidence type="ECO:0000256" key="10">
    <source>
        <dbReference type="PIRNR" id="PIRNR007858"/>
    </source>
</evidence>
<dbReference type="InterPro" id="IPR003959">
    <property type="entry name" value="ATPase_AAA_core"/>
</dbReference>
<comment type="caution">
    <text evidence="13">The sequence shown here is derived from an EMBL/GenBank/DDBJ whole genome shotgun (WGS) entry which is preliminary data.</text>
</comment>
<dbReference type="InterPro" id="IPR032705">
    <property type="entry name" value="ORC4_C"/>
</dbReference>